<keyword evidence="3" id="KW-0325">Glycoprotein</keyword>
<gene>
    <name evidence="7" type="ORF">ASPZODRAFT_76218</name>
</gene>
<evidence type="ECO:0000256" key="2">
    <source>
        <dbReference type="ARBA" id="ARBA00022801"/>
    </source>
</evidence>
<accession>A0A1L9S6J4</accession>
<comment type="similarity">
    <text evidence="4">Belongs to the metallophosphoesterase superfamily. Purple acid phosphatase family.</text>
</comment>
<evidence type="ECO:0000259" key="6">
    <source>
        <dbReference type="PROSITE" id="PS50853"/>
    </source>
</evidence>
<feature type="signal peptide" evidence="5">
    <location>
        <begin position="1"/>
        <end position="15"/>
    </location>
</feature>
<dbReference type="InterPro" id="IPR029052">
    <property type="entry name" value="Metallo-depent_PP-like"/>
</dbReference>
<evidence type="ECO:0000256" key="5">
    <source>
        <dbReference type="SAM" id="SignalP"/>
    </source>
</evidence>
<dbReference type="Pfam" id="PF16656">
    <property type="entry name" value="Pur_ac_phosph_N"/>
    <property type="match status" value="1"/>
</dbReference>
<evidence type="ECO:0000256" key="4">
    <source>
        <dbReference type="RuleBase" id="RU361203"/>
    </source>
</evidence>
<dbReference type="Gene3D" id="3.60.21.10">
    <property type="match status" value="2"/>
</dbReference>
<evidence type="ECO:0000313" key="8">
    <source>
        <dbReference type="Proteomes" id="UP000184188"/>
    </source>
</evidence>
<dbReference type="RefSeq" id="XP_022577253.1">
    <property type="nucleotide sequence ID" value="XM_022730073.1"/>
</dbReference>
<dbReference type="PANTHER" id="PTHR22953">
    <property type="entry name" value="ACID PHOSPHATASE RELATED"/>
    <property type="match status" value="1"/>
</dbReference>
<comment type="catalytic activity">
    <reaction evidence="4">
        <text>a phosphate monoester + H2O = an alcohol + phosphate</text>
        <dbReference type="Rhea" id="RHEA:15017"/>
        <dbReference type="ChEBI" id="CHEBI:15377"/>
        <dbReference type="ChEBI" id="CHEBI:30879"/>
        <dbReference type="ChEBI" id="CHEBI:43474"/>
        <dbReference type="ChEBI" id="CHEBI:67140"/>
        <dbReference type="EC" id="3.1.3.2"/>
    </reaction>
</comment>
<dbReference type="InterPro" id="IPR008963">
    <property type="entry name" value="Purple_acid_Pase-like_N"/>
</dbReference>
<feature type="domain" description="Fibronectin type-III" evidence="6">
    <location>
        <begin position="79"/>
        <end position="175"/>
    </location>
</feature>
<reference evidence="8" key="1">
    <citation type="journal article" date="2017" name="Genome Biol.">
        <title>Comparative genomics reveals high biological diversity and specific adaptations in the industrially and medically important fungal genus Aspergillus.</title>
        <authorList>
            <person name="de Vries R.P."/>
            <person name="Riley R."/>
            <person name="Wiebenga A."/>
            <person name="Aguilar-Osorio G."/>
            <person name="Amillis S."/>
            <person name="Uchima C.A."/>
            <person name="Anderluh G."/>
            <person name="Asadollahi M."/>
            <person name="Askin M."/>
            <person name="Barry K."/>
            <person name="Battaglia E."/>
            <person name="Bayram O."/>
            <person name="Benocci T."/>
            <person name="Braus-Stromeyer S.A."/>
            <person name="Caldana C."/>
            <person name="Canovas D."/>
            <person name="Cerqueira G.C."/>
            <person name="Chen F."/>
            <person name="Chen W."/>
            <person name="Choi C."/>
            <person name="Clum A."/>
            <person name="Dos Santos R.A."/>
            <person name="Damasio A.R."/>
            <person name="Diallinas G."/>
            <person name="Emri T."/>
            <person name="Fekete E."/>
            <person name="Flipphi M."/>
            <person name="Freyberg S."/>
            <person name="Gallo A."/>
            <person name="Gournas C."/>
            <person name="Habgood R."/>
            <person name="Hainaut M."/>
            <person name="Harispe M.L."/>
            <person name="Henrissat B."/>
            <person name="Hilden K.S."/>
            <person name="Hope R."/>
            <person name="Hossain A."/>
            <person name="Karabika E."/>
            <person name="Karaffa L."/>
            <person name="Karanyi Z."/>
            <person name="Krasevec N."/>
            <person name="Kuo A."/>
            <person name="Kusch H."/>
            <person name="LaButti K."/>
            <person name="Lagendijk E.L."/>
            <person name="Lapidus A."/>
            <person name="Levasseur A."/>
            <person name="Lindquist E."/>
            <person name="Lipzen A."/>
            <person name="Logrieco A.F."/>
            <person name="MacCabe A."/>
            <person name="Maekelae M.R."/>
            <person name="Malavazi I."/>
            <person name="Melin P."/>
            <person name="Meyer V."/>
            <person name="Mielnichuk N."/>
            <person name="Miskei M."/>
            <person name="Molnar A.P."/>
            <person name="Mule G."/>
            <person name="Ngan C.Y."/>
            <person name="Orejas M."/>
            <person name="Orosz E."/>
            <person name="Ouedraogo J.P."/>
            <person name="Overkamp K.M."/>
            <person name="Park H.-S."/>
            <person name="Perrone G."/>
            <person name="Piumi F."/>
            <person name="Punt P.J."/>
            <person name="Ram A.F."/>
            <person name="Ramon A."/>
            <person name="Rauscher S."/>
            <person name="Record E."/>
            <person name="Riano-Pachon D.M."/>
            <person name="Robert V."/>
            <person name="Roehrig J."/>
            <person name="Ruller R."/>
            <person name="Salamov A."/>
            <person name="Salih N.S."/>
            <person name="Samson R.A."/>
            <person name="Sandor E."/>
            <person name="Sanguinetti M."/>
            <person name="Schuetze T."/>
            <person name="Sepcic K."/>
            <person name="Shelest E."/>
            <person name="Sherlock G."/>
            <person name="Sophianopoulou V."/>
            <person name="Squina F.M."/>
            <person name="Sun H."/>
            <person name="Susca A."/>
            <person name="Todd R.B."/>
            <person name="Tsang A."/>
            <person name="Unkles S.E."/>
            <person name="van de Wiele N."/>
            <person name="van Rossen-Uffink D."/>
            <person name="Oliveira J.V."/>
            <person name="Vesth T.C."/>
            <person name="Visser J."/>
            <person name="Yu J.-H."/>
            <person name="Zhou M."/>
            <person name="Andersen M.R."/>
            <person name="Archer D.B."/>
            <person name="Baker S.E."/>
            <person name="Benoit I."/>
            <person name="Brakhage A.A."/>
            <person name="Braus G.H."/>
            <person name="Fischer R."/>
            <person name="Frisvad J.C."/>
            <person name="Goldman G.H."/>
            <person name="Houbraken J."/>
            <person name="Oakley B."/>
            <person name="Pocsi I."/>
            <person name="Scazzocchio C."/>
            <person name="Seiboth B."/>
            <person name="vanKuyk P.A."/>
            <person name="Wortman J."/>
            <person name="Dyer P.S."/>
            <person name="Grigoriev I.V."/>
        </authorList>
    </citation>
    <scope>NUCLEOTIDE SEQUENCE [LARGE SCALE GENOMIC DNA]</scope>
    <source>
        <strain evidence="8">CBS 506.65</strain>
    </source>
</reference>
<dbReference type="SUPFAM" id="SSF56300">
    <property type="entry name" value="Metallo-dependent phosphatases"/>
    <property type="match status" value="1"/>
</dbReference>
<dbReference type="GO" id="GO:0046872">
    <property type="term" value="F:metal ion binding"/>
    <property type="evidence" value="ECO:0007669"/>
    <property type="project" value="InterPro"/>
</dbReference>
<dbReference type="STRING" id="1073090.A0A1L9S6J4"/>
<dbReference type="EMBL" id="KV878357">
    <property type="protein sequence ID" value="OJJ42743.1"/>
    <property type="molecule type" value="Genomic_DNA"/>
</dbReference>
<protein>
    <recommendedName>
        <fullName evidence="4">Purple acid phosphatase</fullName>
        <ecNumber evidence="4">3.1.3.2</ecNumber>
    </recommendedName>
</protein>
<evidence type="ECO:0000313" key="7">
    <source>
        <dbReference type="EMBL" id="OJJ42743.1"/>
    </source>
</evidence>
<dbReference type="InterPro" id="IPR039331">
    <property type="entry name" value="PAPs-like"/>
</dbReference>
<sequence length="608" mass="67114">MKTALLVALAAAVHGAPAPKPYVDETYAYKGPAVPIGDWVDNTVNGNGKGFPRLVEPPAVKPASANPTNNVNVISLSYVPEGIHIHYQTPFGLGVAPSVVWGTHPRRLNQTAYGYSHTYDRTPPCSQVKAVTQCSQFFHEVQIPRLESGTTYYYQIPAANGTTASDVLSFTTAQAAGDPAPFTIAVMNDMGYTNAFGTYRELLKATEEEGLAFAWHGGDISYADDWSSGIMACADDWPVCYNGSSSELPGGITEFYKTPLPEGEIADQGGPLGGDMSVLYESNWDLWQQWMNNITMKIPHMVLPGNHEASCGEFDGPDNILTAYLNYNITNGTAAEDELTYYSCPPSQSRNFTAYQNRFHMPGKESGGVGNFWYSFDYGLAHFISIDGETDYANSPEWNFLEDISGNETHPTESETFITDSGPFGAIDGPVNDTKAYEQYQWLKQDLANVDRSKTPWVIAMSHRPMYSSEVASYEADIRDAFEDLLLSNGVDAYFAGHIHWYERLWPLGRNGTIDKASIIDNNTYYANEGVSMTHIINGMAGNIESHSYLEDGEKVKDITAVLDQWHYGFSKLTVLSAEALKWQFIRGDDGSVHDELLILKRANDCDE</sequence>
<evidence type="ECO:0000256" key="3">
    <source>
        <dbReference type="ARBA" id="ARBA00023180"/>
    </source>
</evidence>
<organism evidence="7 8">
    <name type="scientific">Penicilliopsis zonata CBS 506.65</name>
    <dbReference type="NCBI Taxonomy" id="1073090"/>
    <lineage>
        <taxon>Eukaryota</taxon>
        <taxon>Fungi</taxon>
        <taxon>Dikarya</taxon>
        <taxon>Ascomycota</taxon>
        <taxon>Pezizomycotina</taxon>
        <taxon>Eurotiomycetes</taxon>
        <taxon>Eurotiomycetidae</taxon>
        <taxon>Eurotiales</taxon>
        <taxon>Aspergillaceae</taxon>
        <taxon>Penicilliopsis</taxon>
    </lineage>
</organism>
<dbReference type="Pfam" id="PF14008">
    <property type="entry name" value="Metallophos_C"/>
    <property type="match status" value="1"/>
</dbReference>
<dbReference type="GO" id="GO:0003993">
    <property type="term" value="F:acid phosphatase activity"/>
    <property type="evidence" value="ECO:0007669"/>
    <property type="project" value="UniProtKB-EC"/>
</dbReference>
<dbReference type="PIRSF" id="PIRSF000900">
    <property type="entry name" value="Acid_Ptase_Asper"/>
    <property type="match status" value="1"/>
</dbReference>
<proteinExistence type="inferred from homology"/>
<feature type="chain" id="PRO_5013381480" description="Purple acid phosphatase" evidence="5">
    <location>
        <begin position="16"/>
        <end position="608"/>
    </location>
</feature>
<dbReference type="GeneID" id="34616537"/>
<dbReference type="AlphaFoldDB" id="A0A1L9S6J4"/>
<dbReference type="Proteomes" id="UP000184188">
    <property type="component" value="Unassembled WGS sequence"/>
</dbReference>
<keyword evidence="1 5" id="KW-0732">Signal</keyword>
<dbReference type="PROSITE" id="PS50853">
    <property type="entry name" value="FN3"/>
    <property type="match status" value="1"/>
</dbReference>
<dbReference type="PANTHER" id="PTHR22953:SF153">
    <property type="entry name" value="PURPLE ACID PHOSPHATASE"/>
    <property type="match status" value="1"/>
</dbReference>
<dbReference type="Gene3D" id="2.60.40.380">
    <property type="entry name" value="Purple acid phosphatase-like, N-terminal"/>
    <property type="match status" value="1"/>
</dbReference>
<keyword evidence="8" id="KW-1185">Reference proteome</keyword>
<dbReference type="SUPFAM" id="SSF49363">
    <property type="entry name" value="Purple acid phosphatase, N-terminal domain"/>
    <property type="match status" value="1"/>
</dbReference>
<dbReference type="Pfam" id="PF00149">
    <property type="entry name" value="Metallophos"/>
    <property type="match status" value="1"/>
</dbReference>
<dbReference type="InterPro" id="IPR003961">
    <property type="entry name" value="FN3_dom"/>
</dbReference>
<keyword evidence="2 4" id="KW-0378">Hydrolase</keyword>
<dbReference type="OrthoDB" id="45007at2759"/>
<dbReference type="InterPro" id="IPR015914">
    <property type="entry name" value="PAPs_N"/>
</dbReference>
<dbReference type="EC" id="3.1.3.2" evidence="4"/>
<dbReference type="InterPro" id="IPR041792">
    <property type="entry name" value="MPP_PAP"/>
</dbReference>
<dbReference type="CDD" id="cd00839">
    <property type="entry name" value="MPP_PAPs"/>
    <property type="match status" value="1"/>
</dbReference>
<evidence type="ECO:0000256" key="1">
    <source>
        <dbReference type="ARBA" id="ARBA00022729"/>
    </source>
</evidence>
<dbReference type="InterPro" id="IPR014390">
    <property type="entry name" value="Acid_Pase_Asper"/>
</dbReference>
<dbReference type="VEuPathDB" id="FungiDB:ASPZODRAFT_76218"/>
<dbReference type="InterPro" id="IPR025733">
    <property type="entry name" value="PAPs_C"/>
</dbReference>
<name>A0A1L9S6J4_9EURO</name>
<dbReference type="InterPro" id="IPR004843">
    <property type="entry name" value="Calcineurin-like_PHP"/>
</dbReference>